<keyword evidence="1" id="KW-1133">Transmembrane helix</keyword>
<evidence type="ECO:0000313" key="3">
    <source>
        <dbReference type="Proteomes" id="UP000304951"/>
    </source>
</evidence>
<evidence type="ECO:0000313" key="2">
    <source>
        <dbReference type="EMBL" id="THV73321.1"/>
    </source>
</evidence>
<accession>A0A4S8SR25</accession>
<protein>
    <submittedName>
        <fullName evidence="2">Uncharacterized protein</fullName>
    </submittedName>
</protein>
<sequence>MRNQICGDAPREDQGAKAIGSLRTNSDVRASTGAQTLLFPSGDIQDIRTLSTSNSRVDDTTFSIMTSLFVTFTVSFLFVLLGRINRTNAQELVGCAAVDCPTRYENSDSPTCQVESTDMTLVGLFSYQTPLSEDNLTWTIGDSGLQSTITTYNRTVTRSFYLGTPPSLNLTSSTLTHRGCAISIVSPDRGAYQFYSKGAPQYANEASCAGALGENCIDDLTGRVDELARSNAGADTYSFCANIGEGLRANPPLSCYIRGQWIEAVALTGSSALQPIVEQGNGSSNCWPTLPKTNDLTKIFEYDHVAYLDDTVPWLGYNPLITVFQATENQTGAPLDDSVDIQLACMKIVDSDNFSGRTLDNGTGTGDAEGGASILQGSVWSVMVLVAGAMFLVV</sequence>
<dbReference type="AlphaFoldDB" id="A0A4S8SR25"/>
<keyword evidence="1" id="KW-0472">Membrane</keyword>
<dbReference type="Proteomes" id="UP000304951">
    <property type="component" value="Unassembled WGS sequence"/>
</dbReference>
<name>A0A4S8SR25_AURPU</name>
<evidence type="ECO:0000256" key="1">
    <source>
        <dbReference type="SAM" id="Phobius"/>
    </source>
</evidence>
<feature type="transmembrane region" description="Helical" evidence="1">
    <location>
        <begin position="62"/>
        <end position="81"/>
    </location>
</feature>
<comment type="caution">
    <text evidence="2">The sequence shown here is derived from an EMBL/GenBank/DDBJ whole genome shotgun (WGS) entry which is preliminary data.</text>
</comment>
<dbReference type="EMBL" id="QZAF01000095">
    <property type="protein sequence ID" value="THV73321.1"/>
    <property type="molecule type" value="Genomic_DNA"/>
</dbReference>
<gene>
    <name evidence="2" type="ORF">D6D28_03347</name>
</gene>
<organism evidence="2 3">
    <name type="scientific">Aureobasidium pullulans</name>
    <name type="common">Black yeast</name>
    <name type="synonym">Pullularia pullulans</name>
    <dbReference type="NCBI Taxonomy" id="5580"/>
    <lineage>
        <taxon>Eukaryota</taxon>
        <taxon>Fungi</taxon>
        <taxon>Dikarya</taxon>
        <taxon>Ascomycota</taxon>
        <taxon>Pezizomycotina</taxon>
        <taxon>Dothideomycetes</taxon>
        <taxon>Dothideomycetidae</taxon>
        <taxon>Dothideales</taxon>
        <taxon>Saccotheciaceae</taxon>
        <taxon>Aureobasidium</taxon>
    </lineage>
</organism>
<keyword evidence="1" id="KW-0812">Transmembrane</keyword>
<proteinExistence type="predicted"/>
<reference evidence="2 3" key="1">
    <citation type="submission" date="2018-10" db="EMBL/GenBank/DDBJ databases">
        <title>Fifty Aureobasidium pullulans genomes reveal a recombining polyextremotolerant generalist.</title>
        <authorList>
            <person name="Gostincar C."/>
            <person name="Turk M."/>
            <person name="Zajc J."/>
            <person name="Gunde-Cimerman N."/>
        </authorList>
    </citation>
    <scope>NUCLEOTIDE SEQUENCE [LARGE SCALE GENOMIC DNA]</scope>
    <source>
        <strain evidence="2 3">EXF-11900</strain>
    </source>
</reference>